<comment type="caution">
    <text evidence="3">The sequence shown here is derived from an EMBL/GenBank/DDBJ whole genome shotgun (WGS) entry which is preliminary data.</text>
</comment>
<evidence type="ECO:0000259" key="2">
    <source>
        <dbReference type="PROSITE" id="PS50013"/>
    </source>
</evidence>
<organism evidence="3 4">
    <name type="scientific">Polarella glacialis</name>
    <name type="common">Dinoflagellate</name>
    <dbReference type="NCBI Taxonomy" id="89957"/>
    <lineage>
        <taxon>Eukaryota</taxon>
        <taxon>Sar</taxon>
        <taxon>Alveolata</taxon>
        <taxon>Dinophyceae</taxon>
        <taxon>Suessiales</taxon>
        <taxon>Suessiaceae</taxon>
        <taxon>Polarella</taxon>
    </lineage>
</organism>
<feature type="domain" description="Chromo" evidence="2">
    <location>
        <begin position="96"/>
        <end position="156"/>
    </location>
</feature>
<dbReference type="SUPFAM" id="SSF54160">
    <property type="entry name" value="Chromo domain-like"/>
    <property type="match status" value="1"/>
</dbReference>
<feature type="compositionally biased region" description="Acidic residues" evidence="1">
    <location>
        <begin position="19"/>
        <end position="34"/>
    </location>
</feature>
<dbReference type="Gene3D" id="2.40.50.40">
    <property type="match status" value="1"/>
</dbReference>
<sequence>MQGEKEEVGRDRWDRDLEPFDPDNDLEYESEADSEPPVKCLKRLVSSGASCNAAGTSVAASAPSWQAASAPTNTTTTIAATATTATATTTTAPEMFAVERLLRPTAPGGIASYWVRWRDFNREDDTPEPRSSLLQDVPEVLRAFEERHRVQWRQRGGKETFTWKQKMRELLTSCCERDRCCCRCCC</sequence>
<dbReference type="AlphaFoldDB" id="A0A813GAI1"/>
<protein>
    <recommendedName>
        <fullName evidence="2">Chromo domain-containing protein</fullName>
    </recommendedName>
</protein>
<feature type="region of interest" description="Disordered" evidence="1">
    <location>
        <begin position="1"/>
        <end position="37"/>
    </location>
</feature>
<dbReference type="PROSITE" id="PS50013">
    <property type="entry name" value="CHROMO_2"/>
    <property type="match status" value="1"/>
</dbReference>
<gene>
    <name evidence="3" type="ORF">PGLA1383_LOCUS38752</name>
</gene>
<accession>A0A813GAI1</accession>
<evidence type="ECO:0000256" key="1">
    <source>
        <dbReference type="SAM" id="MobiDB-lite"/>
    </source>
</evidence>
<dbReference type="InterPro" id="IPR000953">
    <property type="entry name" value="Chromo/chromo_shadow_dom"/>
</dbReference>
<reference evidence="3" key="1">
    <citation type="submission" date="2021-02" db="EMBL/GenBank/DDBJ databases">
        <authorList>
            <person name="Dougan E. K."/>
            <person name="Rhodes N."/>
            <person name="Thang M."/>
            <person name="Chan C."/>
        </authorList>
    </citation>
    <scope>NUCLEOTIDE SEQUENCE</scope>
</reference>
<dbReference type="InterPro" id="IPR016197">
    <property type="entry name" value="Chromo-like_dom_sf"/>
</dbReference>
<dbReference type="Proteomes" id="UP000654075">
    <property type="component" value="Unassembled WGS sequence"/>
</dbReference>
<name>A0A813GAI1_POLGL</name>
<dbReference type="EMBL" id="CAJNNV010027677">
    <property type="protein sequence ID" value="CAE8621231.1"/>
    <property type="molecule type" value="Genomic_DNA"/>
</dbReference>
<proteinExistence type="predicted"/>
<feature type="compositionally biased region" description="Basic and acidic residues" evidence="1">
    <location>
        <begin position="1"/>
        <end position="18"/>
    </location>
</feature>
<keyword evidence="4" id="KW-1185">Reference proteome</keyword>
<evidence type="ECO:0000313" key="3">
    <source>
        <dbReference type="EMBL" id="CAE8621231.1"/>
    </source>
</evidence>
<evidence type="ECO:0000313" key="4">
    <source>
        <dbReference type="Proteomes" id="UP000654075"/>
    </source>
</evidence>